<dbReference type="AlphaFoldDB" id="A8SBB1"/>
<reference evidence="1 2" key="2">
    <citation type="submission" date="2007-09" db="EMBL/GenBank/DDBJ databases">
        <authorList>
            <person name="Fulton L."/>
            <person name="Clifton S."/>
            <person name="Fulton B."/>
            <person name="Xu J."/>
            <person name="Minx P."/>
            <person name="Pepin K.H."/>
            <person name="Johnson M."/>
            <person name="Thiruvilangam P."/>
            <person name="Bhonagiri V."/>
            <person name="Nash W.E."/>
            <person name="Mardis E.R."/>
            <person name="Wilson R.K."/>
        </authorList>
    </citation>
    <scope>NUCLEOTIDE SEQUENCE [LARGE SCALE GENOMIC DNA]</scope>
    <source>
        <strain evidence="1 2">M21/2</strain>
    </source>
</reference>
<accession>A8SBB1</accession>
<proteinExistence type="predicted"/>
<name>A8SBB1_9FIRM</name>
<evidence type="ECO:0000313" key="1">
    <source>
        <dbReference type="EMBL" id="EDP21793.1"/>
    </source>
</evidence>
<dbReference type="EMBL" id="ABED02000025">
    <property type="protein sequence ID" value="EDP21793.1"/>
    <property type="molecule type" value="Genomic_DNA"/>
</dbReference>
<gene>
    <name evidence="1" type="ORF">FAEPRAM212_01615</name>
</gene>
<evidence type="ECO:0000313" key="2">
    <source>
        <dbReference type="Proteomes" id="UP000005945"/>
    </source>
</evidence>
<protein>
    <submittedName>
        <fullName evidence="1">Uncharacterized protein</fullName>
    </submittedName>
</protein>
<reference evidence="1 2" key="1">
    <citation type="submission" date="2007-09" db="EMBL/GenBank/DDBJ databases">
        <title>Draft genome sequence of Faecalibacterium prausnitzii M21/2.</title>
        <authorList>
            <person name="Sudarsanam P."/>
            <person name="Ley R."/>
            <person name="Guruge J."/>
            <person name="Turnbaugh P.J."/>
            <person name="Mahowald M."/>
            <person name="Liep D."/>
            <person name="Gordon J."/>
        </authorList>
    </citation>
    <scope>NUCLEOTIDE SEQUENCE [LARGE SCALE GENOMIC DNA]</scope>
    <source>
        <strain evidence="1 2">M21/2</strain>
    </source>
</reference>
<sequence>MIGFFSTFLLQHFFAVKKQEFCAFMAYSGQFYNASSQYIHKCIMIFKPALSCHFCADMLQFSY</sequence>
<dbReference type="HOGENOM" id="CLU_2879219_0_0_9"/>
<comment type="caution">
    <text evidence="1">The sequence shown here is derived from an EMBL/GenBank/DDBJ whole genome shotgun (WGS) entry which is preliminary data.</text>
</comment>
<dbReference type="Proteomes" id="UP000005945">
    <property type="component" value="Unassembled WGS sequence"/>
</dbReference>
<organism evidence="1 2">
    <name type="scientific">Faecalibacterium prausnitzii M21/2</name>
    <dbReference type="NCBI Taxonomy" id="411485"/>
    <lineage>
        <taxon>Bacteria</taxon>
        <taxon>Bacillati</taxon>
        <taxon>Bacillota</taxon>
        <taxon>Clostridia</taxon>
        <taxon>Eubacteriales</taxon>
        <taxon>Oscillospiraceae</taxon>
        <taxon>Faecalibacterium</taxon>
    </lineage>
</organism>